<reference evidence="1 2" key="1">
    <citation type="submission" date="2023-03" db="EMBL/GenBank/DDBJ databases">
        <title>High recombination rates correlate with genetic variation in Cardiocondyla obscurior ants.</title>
        <authorList>
            <person name="Errbii M."/>
        </authorList>
    </citation>
    <scope>NUCLEOTIDE SEQUENCE [LARGE SCALE GENOMIC DNA]</scope>
    <source>
        <strain evidence="1">Alpha-2009</strain>
        <tissue evidence="1">Whole body</tissue>
    </source>
</reference>
<keyword evidence="2" id="KW-1185">Reference proteome</keyword>
<dbReference type="EMBL" id="JADYXP020000013">
    <property type="protein sequence ID" value="KAL0111193.1"/>
    <property type="molecule type" value="Genomic_DNA"/>
</dbReference>
<name>A0AAW2F5K6_9HYME</name>
<sequence length="74" mass="8752">MHLVLNKKKKNYICDERGIILCNIVATFKREPIKKKIISRCEDTWVITRSASIRDGIDFSINHVFIILYTYMSF</sequence>
<proteinExistence type="predicted"/>
<dbReference type="AlphaFoldDB" id="A0AAW2F5K6"/>
<organism evidence="1 2">
    <name type="scientific">Cardiocondyla obscurior</name>
    <dbReference type="NCBI Taxonomy" id="286306"/>
    <lineage>
        <taxon>Eukaryota</taxon>
        <taxon>Metazoa</taxon>
        <taxon>Ecdysozoa</taxon>
        <taxon>Arthropoda</taxon>
        <taxon>Hexapoda</taxon>
        <taxon>Insecta</taxon>
        <taxon>Pterygota</taxon>
        <taxon>Neoptera</taxon>
        <taxon>Endopterygota</taxon>
        <taxon>Hymenoptera</taxon>
        <taxon>Apocrita</taxon>
        <taxon>Aculeata</taxon>
        <taxon>Formicoidea</taxon>
        <taxon>Formicidae</taxon>
        <taxon>Myrmicinae</taxon>
        <taxon>Cardiocondyla</taxon>
    </lineage>
</organism>
<evidence type="ECO:0000313" key="1">
    <source>
        <dbReference type="EMBL" id="KAL0111193.1"/>
    </source>
</evidence>
<accession>A0AAW2F5K6</accession>
<evidence type="ECO:0000313" key="2">
    <source>
        <dbReference type="Proteomes" id="UP001430953"/>
    </source>
</evidence>
<comment type="caution">
    <text evidence="1">The sequence shown here is derived from an EMBL/GenBank/DDBJ whole genome shotgun (WGS) entry which is preliminary data.</text>
</comment>
<protein>
    <submittedName>
        <fullName evidence="1">Uncharacterized protein</fullName>
    </submittedName>
</protein>
<dbReference type="Proteomes" id="UP001430953">
    <property type="component" value="Unassembled WGS sequence"/>
</dbReference>
<gene>
    <name evidence="1" type="ORF">PUN28_012831</name>
</gene>